<name>A0A4U3L8J1_9BACT</name>
<dbReference type="Proteomes" id="UP000305848">
    <property type="component" value="Unassembled WGS sequence"/>
</dbReference>
<sequence>MKKALLLVLLLKIGNNTCPAQPAADTITWQQTVVISNEPIPAGADSTWGFYGHYGSEYARLLHLSDGTWLAGYTVSTNKGYREDSTGGLHLQISKSSDGGKHWTVFSSIEDAGRDLDNAQLIQLKDGSILLACRSVRWQESYRLPVYKSTDGGKSWQYLSTIDSNEGKPGELGHPDKGAYEPHLYLLDDGRLSVMYANEKHVSETPSYSQIIAQKTSDNGGKTWGKENWVAYEEGHNTSRPGMPVWTKMQNGNYIIVYEICGPEKCNIYYKKSTDGISWPAGLGTRIQDQLGGPFILSLPNGNLLVTSNSSNISLSKDFGLHWQTINAAFNHSLWPAMYVFGKGEIGVVSAQKRPEGGNSVLLKFGTFK</sequence>
<dbReference type="PANTHER" id="PTHR38792:SF3">
    <property type="entry name" value="BNR_ASP-BOX REPEAT DOMAIN PROTEIN (AFU_ORTHOLOGUE AFUA_7G06430)-RELATED"/>
    <property type="match status" value="1"/>
</dbReference>
<proteinExistence type="predicted"/>
<dbReference type="Gene3D" id="2.120.10.10">
    <property type="match status" value="1"/>
</dbReference>
<evidence type="ECO:0000313" key="3">
    <source>
        <dbReference type="EMBL" id="TKK70226.1"/>
    </source>
</evidence>
<dbReference type="RefSeq" id="WP_137260771.1">
    <property type="nucleotide sequence ID" value="NZ_SZQL01000003.1"/>
</dbReference>
<feature type="domain" description="Sialidase" evidence="2">
    <location>
        <begin position="65"/>
        <end position="220"/>
    </location>
</feature>
<protein>
    <submittedName>
        <fullName evidence="3">Exo-alpha-sialidase</fullName>
    </submittedName>
</protein>
<dbReference type="OrthoDB" id="9757809at2"/>
<evidence type="ECO:0000256" key="1">
    <source>
        <dbReference type="SAM" id="SignalP"/>
    </source>
</evidence>
<organism evidence="3 4">
    <name type="scientific">Ilyomonas limi</name>
    <dbReference type="NCBI Taxonomy" id="2575867"/>
    <lineage>
        <taxon>Bacteria</taxon>
        <taxon>Pseudomonadati</taxon>
        <taxon>Bacteroidota</taxon>
        <taxon>Chitinophagia</taxon>
        <taxon>Chitinophagales</taxon>
        <taxon>Chitinophagaceae</taxon>
        <taxon>Ilyomonas</taxon>
    </lineage>
</organism>
<dbReference type="SUPFAM" id="SSF50939">
    <property type="entry name" value="Sialidases"/>
    <property type="match status" value="1"/>
</dbReference>
<comment type="caution">
    <text evidence="3">The sequence shown here is derived from an EMBL/GenBank/DDBJ whole genome shotgun (WGS) entry which is preliminary data.</text>
</comment>
<dbReference type="EMBL" id="SZQL01000003">
    <property type="protein sequence ID" value="TKK70226.1"/>
    <property type="molecule type" value="Genomic_DNA"/>
</dbReference>
<dbReference type="AlphaFoldDB" id="A0A4U3L8J1"/>
<dbReference type="Pfam" id="PF13088">
    <property type="entry name" value="BNR_2"/>
    <property type="match status" value="1"/>
</dbReference>
<dbReference type="InterPro" id="IPR011040">
    <property type="entry name" value="Sialidase"/>
</dbReference>
<accession>A0A4U3L8J1</accession>
<reference evidence="3 4" key="1">
    <citation type="submission" date="2019-05" db="EMBL/GenBank/DDBJ databases">
        <title>Panacibacter sp. strain 17mud1-8 Genome sequencing and assembly.</title>
        <authorList>
            <person name="Chhetri G."/>
        </authorList>
    </citation>
    <scope>NUCLEOTIDE SEQUENCE [LARGE SCALE GENOMIC DNA]</scope>
    <source>
        <strain evidence="3 4">17mud1-8</strain>
    </source>
</reference>
<feature type="chain" id="PRO_5020888009" evidence="1">
    <location>
        <begin position="21"/>
        <end position="369"/>
    </location>
</feature>
<keyword evidence="4" id="KW-1185">Reference proteome</keyword>
<keyword evidence="1" id="KW-0732">Signal</keyword>
<evidence type="ECO:0000313" key="4">
    <source>
        <dbReference type="Proteomes" id="UP000305848"/>
    </source>
</evidence>
<feature type="signal peptide" evidence="1">
    <location>
        <begin position="1"/>
        <end position="20"/>
    </location>
</feature>
<dbReference type="CDD" id="cd15482">
    <property type="entry name" value="Sialidase_non-viral"/>
    <property type="match status" value="1"/>
</dbReference>
<dbReference type="PANTHER" id="PTHR38792">
    <property type="entry name" value="BNR/ASP-BOX REPEAT DOMAIN PROTEIN (AFU_ORTHOLOGUE AFUA_7G06430)-RELATED"/>
    <property type="match status" value="1"/>
</dbReference>
<evidence type="ECO:0000259" key="2">
    <source>
        <dbReference type="Pfam" id="PF13088"/>
    </source>
</evidence>
<dbReference type="InterPro" id="IPR036278">
    <property type="entry name" value="Sialidase_sf"/>
</dbReference>
<gene>
    <name evidence="3" type="ORF">FC093_05615</name>
</gene>